<evidence type="ECO:0000313" key="5">
    <source>
        <dbReference type="Proteomes" id="UP000078555"/>
    </source>
</evidence>
<sequence length="399" mass="47495">MATLTESSDSHNKYEKLNLDVQDDKRDQRCNSFNTLRNHRDEAYNLCNKIIRNFNDLSGLSTSKEKKDKCLHYKYWIYGKIWNMFKTNGRNEYDIPVITELSNLEIDITKKNRLNDCRYDFSYINMEDLKRKVEKKYMHDYFKNYNIIESNITCDNGKHDIYKKYLDYISEIYEKYKGECHDMGLSRKDCSHYYNPAKLQLKLELYCKHDKIRLNSNDELGNLESRGRGITQTFPPEYNKLPSPQETENTFKFNIKDGMQVCPAYPSDLFSKKLCVHLEELSTKKNTFATVERINSIEDFWKYVQKADIPLTPETENNTFNFTSSHIFKTATYALGISFIFFIFYKFYKVLLPEKDINYIFNEDHDDYDEEDDELLGTYFKSPKMNTHGDDLHVTYNSI</sequence>
<keyword evidence="1" id="KW-1133">Transmembrane helix</keyword>
<evidence type="ECO:0000313" key="3">
    <source>
        <dbReference type="EMBL" id="SBT58358.1"/>
    </source>
</evidence>
<feature type="transmembrane region" description="Helical" evidence="1">
    <location>
        <begin position="330"/>
        <end position="348"/>
    </location>
</feature>
<dbReference type="Proteomes" id="UP000078555">
    <property type="component" value="Unassembled WGS sequence"/>
</dbReference>
<dbReference type="Pfam" id="PF05795">
    <property type="entry name" value="Plasmodium_Vir"/>
    <property type="match status" value="1"/>
</dbReference>
<evidence type="ECO:0000256" key="1">
    <source>
        <dbReference type="SAM" id="Phobius"/>
    </source>
</evidence>
<keyword evidence="1" id="KW-0472">Membrane</keyword>
<accession>A0A1A9AQ95</accession>
<dbReference type="EMBL" id="FLRD01001007">
    <property type="protein sequence ID" value="SBT56112.1"/>
    <property type="molecule type" value="Genomic_DNA"/>
</dbReference>
<organism evidence="3 4">
    <name type="scientific">Plasmodium ovale wallikeri</name>
    <dbReference type="NCBI Taxonomy" id="864142"/>
    <lineage>
        <taxon>Eukaryota</taxon>
        <taxon>Sar</taxon>
        <taxon>Alveolata</taxon>
        <taxon>Apicomplexa</taxon>
        <taxon>Aconoidasida</taxon>
        <taxon>Haemosporida</taxon>
        <taxon>Plasmodiidae</taxon>
        <taxon>Plasmodium</taxon>
        <taxon>Plasmodium (Plasmodium)</taxon>
    </lineage>
</organism>
<reference evidence="4 5" key="2">
    <citation type="submission" date="2016-05" db="EMBL/GenBank/DDBJ databases">
        <authorList>
            <person name="Naeem Raeece"/>
        </authorList>
    </citation>
    <scope>NUCLEOTIDE SEQUENCE [LARGE SCALE GENOMIC DNA]</scope>
</reference>
<evidence type="ECO:0000313" key="4">
    <source>
        <dbReference type="Proteomes" id="UP000078550"/>
    </source>
</evidence>
<gene>
    <name evidence="2" type="ORF">POVWA1_074520</name>
    <name evidence="3" type="ORF">POVWA2_084540</name>
</gene>
<protein>
    <submittedName>
        <fullName evidence="3">PIR Superfamily Protein</fullName>
    </submittedName>
</protein>
<reference evidence="3" key="1">
    <citation type="submission" date="2016-05" db="EMBL/GenBank/DDBJ databases">
        <authorList>
            <person name="Lavstsen T."/>
            <person name="Jespersen J.S."/>
        </authorList>
    </citation>
    <scope>NUCLEOTIDE SEQUENCE [LARGE SCALE GENOMIC DNA]</scope>
</reference>
<dbReference type="EMBL" id="FLRE01002282">
    <property type="protein sequence ID" value="SBT58358.1"/>
    <property type="molecule type" value="Genomic_DNA"/>
</dbReference>
<keyword evidence="1" id="KW-0812">Transmembrane</keyword>
<dbReference type="InterPro" id="IPR008780">
    <property type="entry name" value="Plasmodium_Vir"/>
</dbReference>
<evidence type="ECO:0000313" key="2">
    <source>
        <dbReference type="EMBL" id="SBT56112.1"/>
    </source>
</evidence>
<keyword evidence="5" id="KW-1185">Reference proteome</keyword>
<name>A0A1A9AQ95_PLAOA</name>
<dbReference type="AlphaFoldDB" id="A0A1A9AQ95"/>
<proteinExistence type="predicted"/>
<dbReference type="Proteomes" id="UP000078550">
    <property type="component" value="Unassembled WGS sequence"/>
</dbReference>